<dbReference type="AlphaFoldDB" id="A0A7R9AB07"/>
<reference evidence="3" key="1">
    <citation type="submission" date="2020-11" db="EMBL/GenBank/DDBJ databases">
        <authorList>
            <person name="Tran Van P."/>
        </authorList>
    </citation>
    <scope>NUCLEOTIDE SEQUENCE</scope>
</reference>
<dbReference type="EMBL" id="CAJPEV010003106">
    <property type="protein sequence ID" value="CAG0898945.1"/>
    <property type="molecule type" value="Genomic_DNA"/>
</dbReference>
<evidence type="ECO:0000256" key="2">
    <source>
        <dbReference type="SAM" id="Phobius"/>
    </source>
</evidence>
<evidence type="ECO:0000313" key="4">
    <source>
        <dbReference type="Proteomes" id="UP000677054"/>
    </source>
</evidence>
<accession>A0A7R9AB07</accession>
<keyword evidence="4" id="KW-1185">Reference proteome</keyword>
<proteinExistence type="predicted"/>
<dbReference type="EMBL" id="LR902623">
    <property type="protein sequence ID" value="CAD7250847.1"/>
    <property type="molecule type" value="Genomic_DNA"/>
</dbReference>
<dbReference type="Proteomes" id="UP000677054">
    <property type="component" value="Unassembled WGS sequence"/>
</dbReference>
<protein>
    <submittedName>
        <fullName evidence="3">Uncharacterized protein</fullName>
    </submittedName>
</protein>
<feature type="transmembrane region" description="Helical" evidence="2">
    <location>
        <begin position="24"/>
        <end position="47"/>
    </location>
</feature>
<keyword evidence="2" id="KW-1133">Transmembrane helix</keyword>
<dbReference type="PANTHER" id="PTHR36694">
    <property type="entry name" value="PASIFLORA 1, ISOFORM A-RELATED"/>
    <property type="match status" value="1"/>
</dbReference>
<evidence type="ECO:0000313" key="3">
    <source>
        <dbReference type="EMBL" id="CAD7250847.1"/>
    </source>
</evidence>
<sequence>MIIYFVCSLILIYGAEKNQRNLHLPWLIVHPLVTVALVAVMVIANIGPISREFNIYSYLLVTHSSYNVGVVQTFIILWFLIYLWVVVVANWQKLGTQGTTQPLNDRGGKGPPQGNFQETEIPRTDSAWAAPPPAPIVISDSFPD</sequence>
<keyword evidence="2" id="KW-0472">Membrane</keyword>
<name>A0A7R9AB07_9CRUS</name>
<organism evidence="3">
    <name type="scientific">Darwinula stevensoni</name>
    <dbReference type="NCBI Taxonomy" id="69355"/>
    <lineage>
        <taxon>Eukaryota</taxon>
        <taxon>Metazoa</taxon>
        <taxon>Ecdysozoa</taxon>
        <taxon>Arthropoda</taxon>
        <taxon>Crustacea</taxon>
        <taxon>Oligostraca</taxon>
        <taxon>Ostracoda</taxon>
        <taxon>Podocopa</taxon>
        <taxon>Podocopida</taxon>
        <taxon>Darwinulocopina</taxon>
        <taxon>Darwinuloidea</taxon>
        <taxon>Darwinulidae</taxon>
        <taxon>Darwinula</taxon>
    </lineage>
</organism>
<evidence type="ECO:0000256" key="1">
    <source>
        <dbReference type="SAM" id="MobiDB-lite"/>
    </source>
</evidence>
<feature type="region of interest" description="Disordered" evidence="1">
    <location>
        <begin position="97"/>
        <end position="144"/>
    </location>
</feature>
<gene>
    <name evidence="3" type="ORF">DSTB1V02_LOCUS10616</name>
</gene>
<feature type="transmembrane region" description="Helical" evidence="2">
    <location>
        <begin position="68"/>
        <end position="91"/>
    </location>
</feature>
<keyword evidence="2" id="KW-0812">Transmembrane</keyword>
<dbReference type="PANTHER" id="PTHR36694:SF11">
    <property type="entry name" value="LP21121P-RELATED"/>
    <property type="match status" value="1"/>
</dbReference>